<dbReference type="HOGENOM" id="CLU_2867585_0_0_1"/>
<sequence>MMDMTKMKMMISRLLYAKPKQKVSRLQAGRRLSKMIFPLGTSMSRLFNDKWRRGTRSAGRGEAL</sequence>
<accession>A0A0D0U1D2</accession>
<evidence type="ECO:0000313" key="2">
    <source>
        <dbReference type="Proteomes" id="UP000053392"/>
    </source>
</evidence>
<dbReference type="EMBL" id="KN847899">
    <property type="protein sequence ID" value="KIR42013.1"/>
    <property type="molecule type" value="Genomic_DNA"/>
</dbReference>
<name>A0A0D0U1D2_9TREE</name>
<evidence type="ECO:0000313" key="1">
    <source>
        <dbReference type="EMBL" id="KIR42013.1"/>
    </source>
</evidence>
<protein>
    <submittedName>
        <fullName evidence="1">Uncharacterized protein</fullName>
    </submittedName>
</protein>
<dbReference type="Proteomes" id="UP000053392">
    <property type="component" value="Unassembled WGS sequence"/>
</dbReference>
<organism evidence="1 2">
    <name type="scientific">Cryptococcus deuterogattii Ram5</name>
    <dbReference type="NCBI Taxonomy" id="1296110"/>
    <lineage>
        <taxon>Eukaryota</taxon>
        <taxon>Fungi</taxon>
        <taxon>Dikarya</taxon>
        <taxon>Basidiomycota</taxon>
        <taxon>Agaricomycotina</taxon>
        <taxon>Tremellomycetes</taxon>
        <taxon>Tremellales</taxon>
        <taxon>Cryptococcaceae</taxon>
        <taxon>Cryptococcus</taxon>
        <taxon>Cryptococcus gattii species complex</taxon>
    </lineage>
</organism>
<proteinExistence type="predicted"/>
<gene>
    <name evidence="1" type="ORF">I313_02175</name>
</gene>
<reference evidence="1 2" key="1">
    <citation type="submission" date="2015-01" db="EMBL/GenBank/DDBJ databases">
        <title>The Genome Sequence of Cryptococcus gattii Ram5.</title>
        <authorList>
            <consortium name="The Broad Institute Genomics Platform"/>
            <person name="Cuomo C."/>
            <person name="Litvintseva A."/>
            <person name="Chen Y."/>
            <person name="Heitman J."/>
            <person name="Sun S."/>
            <person name="Springer D."/>
            <person name="Dromer F."/>
            <person name="Young S."/>
            <person name="Zeng Q."/>
            <person name="Gargeya S."/>
            <person name="Abouelleil A."/>
            <person name="Alvarado L."/>
            <person name="Chapman S.B."/>
            <person name="Gainer-Dewar J."/>
            <person name="Goldberg J."/>
            <person name="Griggs A."/>
            <person name="Gujja S."/>
            <person name="Hansen M."/>
            <person name="Howarth C."/>
            <person name="Imamovic A."/>
            <person name="Larimer J."/>
            <person name="Murphy C."/>
            <person name="Naylor J."/>
            <person name="Pearson M."/>
            <person name="Priest M."/>
            <person name="Roberts A."/>
            <person name="Saif S."/>
            <person name="Shea T."/>
            <person name="Sykes S."/>
            <person name="Wortman J."/>
            <person name="Nusbaum C."/>
            <person name="Birren B."/>
        </authorList>
    </citation>
    <scope>NUCLEOTIDE SEQUENCE [LARGE SCALE GENOMIC DNA]</scope>
    <source>
        <strain evidence="1 2">Ram5</strain>
    </source>
</reference>
<keyword evidence="2" id="KW-1185">Reference proteome</keyword>
<dbReference type="AlphaFoldDB" id="A0A0D0U1D2"/>